<name>A0A8J5CYC4_CHIOP</name>
<reference evidence="1" key="1">
    <citation type="submission" date="2020-07" db="EMBL/GenBank/DDBJ databases">
        <title>The High-quality genome of the commercially important snow crab, Chionoecetes opilio.</title>
        <authorList>
            <person name="Jeong J.-H."/>
            <person name="Ryu S."/>
        </authorList>
    </citation>
    <scope>NUCLEOTIDE SEQUENCE</scope>
    <source>
        <strain evidence="1">MADBK_172401_WGS</strain>
        <tissue evidence="1">Digestive gland</tissue>
    </source>
</reference>
<gene>
    <name evidence="1" type="ORF">GWK47_004756</name>
</gene>
<protein>
    <submittedName>
        <fullName evidence="1">Uncharacterized protein</fullName>
    </submittedName>
</protein>
<dbReference type="AlphaFoldDB" id="A0A8J5CYC4"/>
<dbReference type="OrthoDB" id="6774905at2759"/>
<evidence type="ECO:0000313" key="2">
    <source>
        <dbReference type="Proteomes" id="UP000770661"/>
    </source>
</evidence>
<sequence length="158" mass="17328">MRLFDGLFKSFKSVRTFAMTTGLVNLSIFLGGALPGGNSFPFLLEQTPGPMDFKSPHSFKIFGCSGAPFRLRKRRAWAPAGCLFVVRVYAKGLVEASFSVQAPRLDLNSSRGPRDPPTIDPESSVARRNCQTTVVVSKNFWAVLLRPDVSCEPKKAMG</sequence>
<comment type="caution">
    <text evidence="1">The sequence shown here is derived from an EMBL/GenBank/DDBJ whole genome shotgun (WGS) entry which is preliminary data.</text>
</comment>
<dbReference type="Proteomes" id="UP000770661">
    <property type="component" value="Unassembled WGS sequence"/>
</dbReference>
<accession>A0A8J5CYC4</accession>
<dbReference type="EMBL" id="JACEEZ010005826">
    <property type="protein sequence ID" value="KAG0725236.1"/>
    <property type="molecule type" value="Genomic_DNA"/>
</dbReference>
<evidence type="ECO:0000313" key="1">
    <source>
        <dbReference type="EMBL" id="KAG0725236.1"/>
    </source>
</evidence>
<organism evidence="1 2">
    <name type="scientific">Chionoecetes opilio</name>
    <name type="common">Atlantic snow crab</name>
    <name type="synonym">Cancer opilio</name>
    <dbReference type="NCBI Taxonomy" id="41210"/>
    <lineage>
        <taxon>Eukaryota</taxon>
        <taxon>Metazoa</taxon>
        <taxon>Ecdysozoa</taxon>
        <taxon>Arthropoda</taxon>
        <taxon>Crustacea</taxon>
        <taxon>Multicrustacea</taxon>
        <taxon>Malacostraca</taxon>
        <taxon>Eumalacostraca</taxon>
        <taxon>Eucarida</taxon>
        <taxon>Decapoda</taxon>
        <taxon>Pleocyemata</taxon>
        <taxon>Brachyura</taxon>
        <taxon>Eubrachyura</taxon>
        <taxon>Majoidea</taxon>
        <taxon>Majidae</taxon>
        <taxon>Chionoecetes</taxon>
    </lineage>
</organism>
<proteinExistence type="predicted"/>
<keyword evidence="2" id="KW-1185">Reference proteome</keyword>